<feature type="transmembrane region" description="Helical" evidence="1">
    <location>
        <begin position="53"/>
        <end position="69"/>
    </location>
</feature>
<evidence type="ECO:0000313" key="2">
    <source>
        <dbReference type="EMBL" id="VAX11160.1"/>
    </source>
</evidence>
<organism evidence="2">
    <name type="scientific">hydrothermal vent metagenome</name>
    <dbReference type="NCBI Taxonomy" id="652676"/>
    <lineage>
        <taxon>unclassified sequences</taxon>
        <taxon>metagenomes</taxon>
        <taxon>ecological metagenomes</taxon>
    </lineage>
</organism>
<keyword evidence="1" id="KW-0812">Transmembrane</keyword>
<feature type="transmembrane region" description="Helical" evidence="1">
    <location>
        <begin position="32"/>
        <end position="48"/>
    </location>
</feature>
<feature type="transmembrane region" description="Helical" evidence="1">
    <location>
        <begin position="89"/>
        <end position="111"/>
    </location>
</feature>
<proteinExistence type="predicted"/>
<name>A0A3B1BKK5_9ZZZZ</name>
<evidence type="ECO:0000256" key="1">
    <source>
        <dbReference type="SAM" id="Phobius"/>
    </source>
</evidence>
<protein>
    <submittedName>
        <fullName evidence="2">Uncharacterized protein</fullName>
    </submittedName>
</protein>
<reference evidence="2" key="1">
    <citation type="submission" date="2018-06" db="EMBL/GenBank/DDBJ databases">
        <authorList>
            <person name="Zhirakovskaya E."/>
        </authorList>
    </citation>
    <scope>NUCLEOTIDE SEQUENCE</scope>
</reference>
<dbReference type="AlphaFoldDB" id="A0A3B1BKK5"/>
<feature type="transmembrane region" description="Helical" evidence="1">
    <location>
        <begin position="214"/>
        <end position="234"/>
    </location>
</feature>
<gene>
    <name evidence="2" type="ORF">MNBD_GAMMA25-1638</name>
</gene>
<dbReference type="EMBL" id="UOFY01000066">
    <property type="protein sequence ID" value="VAX11160.1"/>
    <property type="molecule type" value="Genomic_DNA"/>
</dbReference>
<feature type="transmembrane region" description="Helical" evidence="1">
    <location>
        <begin position="118"/>
        <end position="135"/>
    </location>
</feature>
<keyword evidence="1" id="KW-1133">Transmembrane helix</keyword>
<sequence length="238" mass="27298">MHPVIRIICFLVFVACLSRANAGQLFLGFGLTALFLVFSSVHFFKPALTMLSRLRWFFLSIFVLYFWMTPDSPLSTDSAYLYVDVPVGVVLGLERITSLLLIIFAVSYLLASLDQKQLMAAIYWLALPVSCLGLDRNTLVLRLSMGLEAVGSLSAEPRYRNEIKNKEGAGNRFYQRFYYQARSSMQYYYQHVLCRAKEEAGKEYIFDHPGPPALWQWGFPLSLYILFALAAEIYRLHE</sequence>
<accession>A0A3B1BKK5</accession>
<keyword evidence="1" id="KW-0472">Membrane</keyword>